<accession>A0AAC8TG49</accession>
<name>A0AAC8TG49_9BACT</name>
<feature type="domain" description="Aminotransferase class I/classII large" evidence="5">
    <location>
        <begin position="33"/>
        <end position="383"/>
    </location>
</feature>
<comment type="similarity">
    <text evidence="4">Belongs to the class-I pyridoxal-phosphate-dependent aminotransferase family.</text>
</comment>
<dbReference type="PANTHER" id="PTHR42832">
    <property type="entry name" value="AMINO ACID AMINOTRANSFERASE"/>
    <property type="match status" value="1"/>
</dbReference>
<dbReference type="Proteomes" id="UP000035579">
    <property type="component" value="Chromosome"/>
</dbReference>
<evidence type="ECO:0000256" key="4">
    <source>
        <dbReference type="RuleBase" id="RU000481"/>
    </source>
</evidence>
<dbReference type="Proteomes" id="UP000256345">
    <property type="component" value="Unassembled WGS sequence"/>
</dbReference>
<dbReference type="Pfam" id="PF00155">
    <property type="entry name" value="Aminotran_1_2"/>
    <property type="match status" value="1"/>
</dbReference>
<keyword evidence="3 4" id="KW-0808">Transferase</keyword>
<dbReference type="InterPro" id="IPR015422">
    <property type="entry name" value="PyrdxlP-dep_Trfase_small"/>
</dbReference>
<dbReference type="InterPro" id="IPR050881">
    <property type="entry name" value="LL-DAP_aminotransferase"/>
</dbReference>
<evidence type="ECO:0000313" key="7">
    <source>
        <dbReference type="EMBL" id="REG37190.1"/>
    </source>
</evidence>
<dbReference type="InterPro" id="IPR004839">
    <property type="entry name" value="Aminotransferase_I/II_large"/>
</dbReference>
<dbReference type="AlphaFoldDB" id="A0AAC8TG49"/>
<dbReference type="EC" id="2.6.1.-" evidence="4"/>
<evidence type="ECO:0000256" key="1">
    <source>
        <dbReference type="ARBA" id="ARBA00001933"/>
    </source>
</evidence>
<reference evidence="6 8" key="1">
    <citation type="submission" date="2015-05" db="EMBL/GenBank/DDBJ databases">
        <title>Genome assembly of Archangium gephyra DSM 2261.</title>
        <authorList>
            <person name="Sharma G."/>
            <person name="Subramanian S."/>
        </authorList>
    </citation>
    <scope>NUCLEOTIDE SEQUENCE [LARGE SCALE GENOMIC DNA]</scope>
    <source>
        <strain evidence="6 8">DSM 2261</strain>
    </source>
</reference>
<dbReference type="PANTHER" id="PTHR42832:SF3">
    <property type="entry name" value="L-GLUTAMINE--4-(METHYLSULFANYL)-2-OXOBUTANOATE AMINOTRANSFERASE"/>
    <property type="match status" value="1"/>
</dbReference>
<evidence type="ECO:0000313" key="9">
    <source>
        <dbReference type="Proteomes" id="UP000256345"/>
    </source>
</evidence>
<dbReference type="PROSITE" id="PS00105">
    <property type="entry name" value="AA_TRANSFER_CLASS_1"/>
    <property type="match status" value="1"/>
</dbReference>
<dbReference type="InterPro" id="IPR004838">
    <property type="entry name" value="NHTrfase_class1_PyrdxlP-BS"/>
</dbReference>
<organism evidence="6 8">
    <name type="scientific">Archangium gephyra</name>
    <dbReference type="NCBI Taxonomy" id="48"/>
    <lineage>
        <taxon>Bacteria</taxon>
        <taxon>Pseudomonadati</taxon>
        <taxon>Myxococcota</taxon>
        <taxon>Myxococcia</taxon>
        <taxon>Myxococcales</taxon>
        <taxon>Cystobacterineae</taxon>
        <taxon>Archangiaceae</taxon>
        <taxon>Archangium</taxon>
    </lineage>
</organism>
<dbReference type="GO" id="GO:0008483">
    <property type="term" value="F:transaminase activity"/>
    <property type="evidence" value="ECO:0007669"/>
    <property type="project" value="UniProtKB-KW"/>
</dbReference>
<evidence type="ECO:0000313" key="8">
    <source>
        <dbReference type="Proteomes" id="UP000035579"/>
    </source>
</evidence>
<dbReference type="EMBL" id="CP011509">
    <property type="protein sequence ID" value="AKJ04757.1"/>
    <property type="molecule type" value="Genomic_DNA"/>
</dbReference>
<evidence type="ECO:0000256" key="2">
    <source>
        <dbReference type="ARBA" id="ARBA00022576"/>
    </source>
</evidence>
<evidence type="ECO:0000259" key="5">
    <source>
        <dbReference type="Pfam" id="PF00155"/>
    </source>
</evidence>
<dbReference type="InterPro" id="IPR015424">
    <property type="entry name" value="PyrdxlP-dep_Trfase"/>
</dbReference>
<dbReference type="InterPro" id="IPR015421">
    <property type="entry name" value="PyrdxlP-dep_Trfase_major"/>
</dbReference>
<dbReference type="EMBL" id="QUMU01000001">
    <property type="protein sequence ID" value="REG37190.1"/>
    <property type="molecule type" value="Genomic_DNA"/>
</dbReference>
<proteinExistence type="inferred from homology"/>
<dbReference type="CDD" id="cd00609">
    <property type="entry name" value="AAT_like"/>
    <property type="match status" value="1"/>
</dbReference>
<evidence type="ECO:0000313" key="6">
    <source>
        <dbReference type="EMBL" id="AKJ04757.1"/>
    </source>
</evidence>
<gene>
    <name evidence="6" type="ORF">AA314_06383</name>
    <name evidence="7" type="ORF">ATI61_101168</name>
</gene>
<dbReference type="Gene3D" id="3.40.640.10">
    <property type="entry name" value="Type I PLP-dependent aspartate aminotransferase-like (Major domain)"/>
    <property type="match status" value="1"/>
</dbReference>
<dbReference type="KEGG" id="age:AA314_06383"/>
<protein>
    <recommendedName>
        <fullName evidence="4">Aminotransferase</fullName>
        <ecNumber evidence="4">2.6.1.-</ecNumber>
    </recommendedName>
</protein>
<reference evidence="7 9" key="2">
    <citation type="submission" date="2018-08" db="EMBL/GenBank/DDBJ databases">
        <title>Genomic Encyclopedia of Archaeal and Bacterial Type Strains, Phase II (KMG-II): from individual species to whole genera.</title>
        <authorList>
            <person name="Goeker M."/>
        </authorList>
    </citation>
    <scope>NUCLEOTIDE SEQUENCE [LARGE SCALE GENOMIC DNA]</scope>
    <source>
        <strain evidence="7 9">DSM 2261</strain>
    </source>
</reference>
<dbReference type="SUPFAM" id="SSF53383">
    <property type="entry name" value="PLP-dependent transferases"/>
    <property type="match status" value="1"/>
</dbReference>
<keyword evidence="9" id="KW-1185">Reference proteome</keyword>
<comment type="cofactor">
    <cofactor evidence="1 4">
        <name>pyridoxal 5'-phosphate</name>
        <dbReference type="ChEBI" id="CHEBI:597326"/>
    </cofactor>
</comment>
<keyword evidence="2 4" id="KW-0032">Aminotransferase</keyword>
<dbReference type="GO" id="GO:0030170">
    <property type="term" value="F:pyridoxal phosphate binding"/>
    <property type="evidence" value="ECO:0007669"/>
    <property type="project" value="InterPro"/>
</dbReference>
<dbReference type="Gene3D" id="3.90.1150.10">
    <property type="entry name" value="Aspartate Aminotransferase, domain 1"/>
    <property type="match status" value="1"/>
</dbReference>
<sequence length="394" mass="42430">MSMSKPQRLQKLAAAVFTTMDEARKRKLATGADVINLSIGSPDLPPAPHITEAMAQAIRDPGNYGYPMRDLPAFREAVAGWYQRRFGVTLHPDSEVLGLTGSQEGLAHITQAITDPGDLVLVPDPGYPIYTAGPVLAGAELHPVPLKAEHGYLPDLEALPENIKQRARLLVLNYPSNPLAAVVRPGFFEQVVAFARRYGTVILHDAAYSELSFDGYRPPSFLETPGAMEVGLEFNSLSKTYNLAGARIAYAVGNARLLGLLAEVKAHLDYGLFRPIQAAAIAALTGPQQCVADMAATYQRRRDVLVDGLNRLGWAVPKPRATMFCWAPVPPGFESSLAFAMELLEQAGVTVVPGSGFGAMGEGHVRIALVQSEARLAEAVERIARSGILDRRAA</sequence>
<evidence type="ECO:0000256" key="3">
    <source>
        <dbReference type="ARBA" id="ARBA00022679"/>
    </source>
</evidence>